<dbReference type="SUPFAM" id="SSF52200">
    <property type="entry name" value="Toll/Interleukin receptor TIR domain"/>
    <property type="match status" value="1"/>
</dbReference>
<proteinExistence type="predicted"/>
<dbReference type="PANTHER" id="PTHR47679:SF1">
    <property type="entry name" value="PROTEIN TORNADO 1"/>
    <property type="match status" value="1"/>
</dbReference>
<dbReference type="GO" id="GO:0005524">
    <property type="term" value="F:ATP binding"/>
    <property type="evidence" value="ECO:0007669"/>
    <property type="project" value="UniProtKB-KW"/>
</dbReference>
<dbReference type="SMART" id="SM00174">
    <property type="entry name" value="RHO"/>
    <property type="match status" value="1"/>
</dbReference>
<evidence type="ECO:0000256" key="5">
    <source>
        <dbReference type="ARBA" id="ARBA00022777"/>
    </source>
</evidence>
<organism evidence="11 12">
    <name type="scientific">Cymbomonas tetramitiformis</name>
    <dbReference type="NCBI Taxonomy" id="36881"/>
    <lineage>
        <taxon>Eukaryota</taxon>
        <taxon>Viridiplantae</taxon>
        <taxon>Chlorophyta</taxon>
        <taxon>Pyramimonadophyceae</taxon>
        <taxon>Pyramimonadales</taxon>
        <taxon>Pyramimonadaceae</taxon>
        <taxon>Cymbomonas</taxon>
    </lineage>
</organism>
<evidence type="ECO:0000256" key="4">
    <source>
        <dbReference type="ARBA" id="ARBA00022741"/>
    </source>
</evidence>
<evidence type="ECO:0000259" key="10">
    <source>
        <dbReference type="PROSITE" id="PS51424"/>
    </source>
</evidence>
<feature type="region of interest" description="Disordered" evidence="9">
    <location>
        <begin position="1181"/>
        <end position="1258"/>
    </location>
</feature>
<feature type="compositionally biased region" description="Basic and acidic residues" evidence="9">
    <location>
        <begin position="137"/>
        <end position="156"/>
    </location>
</feature>
<evidence type="ECO:0000256" key="9">
    <source>
        <dbReference type="SAM" id="MobiDB-lite"/>
    </source>
</evidence>
<evidence type="ECO:0000256" key="3">
    <source>
        <dbReference type="ARBA" id="ARBA00022737"/>
    </source>
</evidence>
<reference evidence="11 12" key="1">
    <citation type="journal article" date="2015" name="Genome Biol. Evol.">
        <title>Comparative Genomics of a Bacterivorous Green Alga Reveals Evolutionary Causalities and Consequences of Phago-Mixotrophic Mode of Nutrition.</title>
        <authorList>
            <person name="Burns J.A."/>
            <person name="Paasch A."/>
            <person name="Narechania A."/>
            <person name="Kim E."/>
        </authorList>
    </citation>
    <scope>NUCLEOTIDE SEQUENCE [LARGE SCALE GENOMIC DNA]</scope>
    <source>
        <strain evidence="11 12">PLY_AMNH</strain>
    </source>
</reference>
<keyword evidence="12" id="KW-1185">Reference proteome</keyword>
<dbReference type="GO" id="GO:0003924">
    <property type="term" value="F:GTPase activity"/>
    <property type="evidence" value="ECO:0007669"/>
    <property type="project" value="InterPro"/>
</dbReference>
<dbReference type="PROSITE" id="PS51424">
    <property type="entry name" value="ROC"/>
    <property type="match status" value="1"/>
</dbReference>
<evidence type="ECO:0000256" key="8">
    <source>
        <dbReference type="ARBA" id="ARBA00048679"/>
    </source>
</evidence>
<keyword evidence="6" id="KW-0067">ATP-binding</keyword>
<evidence type="ECO:0000256" key="1">
    <source>
        <dbReference type="ARBA" id="ARBA00012513"/>
    </source>
</evidence>
<dbReference type="Gene3D" id="3.40.50.300">
    <property type="entry name" value="P-loop containing nucleotide triphosphate hydrolases"/>
    <property type="match status" value="1"/>
</dbReference>
<dbReference type="EMBL" id="LGRX02002466">
    <property type="protein sequence ID" value="KAK3284180.1"/>
    <property type="molecule type" value="Genomic_DNA"/>
</dbReference>
<feature type="domain" description="Roc" evidence="10">
    <location>
        <begin position="14"/>
        <end position="314"/>
    </location>
</feature>
<dbReference type="PANTHER" id="PTHR47679">
    <property type="entry name" value="PROTEIN TORNADO 1"/>
    <property type="match status" value="1"/>
</dbReference>
<dbReference type="EC" id="2.7.11.1" evidence="1"/>
<evidence type="ECO:0000313" key="11">
    <source>
        <dbReference type="EMBL" id="KAK3284180.1"/>
    </source>
</evidence>
<dbReference type="GO" id="GO:0005525">
    <property type="term" value="F:GTP binding"/>
    <property type="evidence" value="ECO:0007669"/>
    <property type="project" value="InterPro"/>
</dbReference>
<dbReference type="InterPro" id="IPR035897">
    <property type="entry name" value="Toll_tir_struct_dom_sf"/>
</dbReference>
<dbReference type="InterPro" id="IPR020859">
    <property type="entry name" value="ROC"/>
</dbReference>
<evidence type="ECO:0000313" key="12">
    <source>
        <dbReference type="Proteomes" id="UP001190700"/>
    </source>
</evidence>
<keyword evidence="5" id="KW-0418">Kinase</keyword>
<comment type="catalytic activity">
    <reaction evidence="7">
        <text>L-threonyl-[protein] + ATP = O-phospho-L-threonyl-[protein] + ADP + H(+)</text>
        <dbReference type="Rhea" id="RHEA:46608"/>
        <dbReference type="Rhea" id="RHEA-COMP:11060"/>
        <dbReference type="Rhea" id="RHEA-COMP:11605"/>
        <dbReference type="ChEBI" id="CHEBI:15378"/>
        <dbReference type="ChEBI" id="CHEBI:30013"/>
        <dbReference type="ChEBI" id="CHEBI:30616"/>
        <dbReference type="ChEBI" id="CHEBI:61977"/>
        <dbReference type="ChEBI" id="CHEBI:456216"/>
        <dbReference type="EC" id="2.7.11.1"/>
    </reaction>
</comment>
<keyword evidence="2" id="KW-0808">Transferase</keyword>
<protein>
    <recommendedName>
        <fullName evidence="1">non-specific serine/threonine protein kinase</fullName>
        <ecNumber evidence="1">2.7.11.1</ecNumber>
    </recommendedName>
</protein>
<evidence type="ECO:0000256" key="7">
    <source>
        <dbReference type="ARBA" id="ARBA00047899"/>
    </source>
</evidence>
<feature type="non-terminal residue" evidence="11">
    <location>
        <position position="1"/>
    </location>
</feature>
<comment type="caution">
    <text evidence="11">The sequence shown here is derived from an EMBL/GenBank/DDBJ whole genome shotgun (WGS) entry which is preliminary data.</text>
</comment>
<keyword evidence="3" id="KW-0677">Repeat</keyword>
<evidence type="ECO:0000256" key="2">
    <source>
        <dbReference type="ARBA" id="ARBA00022679"/>
    </source>
</evidence>
<evidence type="ECO:0000256" key="6">
    <source>
        <dbReference type="ARBA" id="ARBA00022840"/>
    </source>
</evidence>
<dbReference type="Pfam" id="PF16095">
    <property type="entry name" value="COR-A"/>
    <property type="match status" value="1"/>
</dbReference>
<dbReference type="SUPFAM" id="SSF52540">
    <property type="entry name" value="P-loop containing nucleoside triphosphate hydrolases"/>
    <property type="match status" value="1"/>
</dbReference>
<comment type="catalytic activity">
    <reaction evidence="8">
        <text>L-seryl-[protein] + ATP = O-phospho-L-seryl-[protein] + ADP + H(+)</text>
        <dbReference type="Rhea" id="RHEA:17989"/>
        <dbReference type="Rhea" id="RHEA-COMP:9863"/>
        <dbReference type="Rhea" id="RHEA-COMP:11604"/>
        <dbReference type="ChEBI" id="CHEBI:15378"/>
        <dbReference type="ChEBI" id="CHEBI:29999"/>
        <dbReference type="ChEBI" id="CHEBI:30616"/>
        <dbReference type="ChEBI" id="CHEBI:83421"/>
        <dbReference type="ChEBI" id="CHEBI:456216"/>
        <dbReference type="EC" id="2.7.11.1"/>
    </reaction>
</comment>
<dbReference type="InterPro" id="IPR027417">
    <property type="entry name" value="P-loop_NTPase"/>
</dbReference>
<dbReference type="InterPro" id="IPR000157">
    <property type="entry name" value="TIR_dom"/>
</dbReference>
<feature type="compositionally biased region" description="Basic and acidic residues" evidence="9">
    <location>
        <begin position="1229"/>
        <end position="1239"/>
    </location>
</feature>
<dbReference type="Gene3D" id="3.40.50.10140">
    <property type="entry name" value="Toll/interleukin-1 receptor homology (TIR) domain"/>
    <property type="match status" value="1"/>
</dbReference>
<dbReference type="GO" id="GO:0016301">
    <property type="term" value="F:kinase activity"/>
    <property type="evidence" value="ECO:0007669"/>
    <property type="project" value="UniProtKB-KW"/>
</dbReference>
<dbReference type="Gene3D" id="2.60.220.30">
    <property type="match status" value="1"/>
</dbReference>
<feature type="region of interest" description="Disordered" evidence="9">
    <location>
        <begin position="95"/>
        <end position="156"/>
    </location>
</feature>
<sequence>LISDAQLEEASTWQKLPWRRARLMVVGEGRAGKTSLLRSLRGEPFTDTASTQGLEMHGCLLDRDNVLNSDWSSADKGATEYARAVGAKLLVCSELPSTGSMPTTAPDVEATRMEESESITPGSDMETLANKASAPDPSRDRPERSPREASDERGLSRMRRLDKGLVASCMRDGVHQQVLISVWDYAGQELFDAMHQLFLSQQGVYLVVFSMSALQADKESVLQRLRFWLDSLRLHAPSAPLLLVGTHGDQVQDPEARRQLSSLLQSRLKLQKRPHGLCFFPVDNTLSGGGGVAGAADPGVAQLRTQINAMVLEHEWQGKKFIDYPVPAPYFRVCDRLCSLQAELAGRAWLQRLQECVEHLERHGPAEKAQFLGAMSAVQRLARDPEVPPALRKRLLAAPAPYAALQAKLSGARDGTAADAGVDEATTRRAARHGVATLEEMTRLARECGLGGGGRWGDGVLAEEVRTMLKLFHRLGLLLYFDEVPALQELVVLDPQWLIDVVVAVTRDFELHPRPCDTRLERHCDLQESWRDLKDRGLLHSSLLKILWSSEGGVDPAPTRPEEQAGLLTLLQQFGLLCKLDDPRPSTHGADACGRYLVPCLLPKGEEEGEGEDEALGLVPGARFDIDFDNAFLTQPFFQLLVVRALQRGQKFAGGHRDPIEHVRRHCAELSFGDHVDLRVACPLGACSIRVDVLTPGEGACAAALKEVEVLVDGLDLSVYHGALFRRAALGVVGQGTPLCSSVAERIVLQRSEAPPEEAPQVSLAALRRAIWSRTLPRRYTGCGRVEAVHFEHWQLKHALFAGSKNAAGPASESCAPRALLAGCRHHFFVAHKDTTGGDQVVLFCGELERSGWTSSYYNYLNEDKVVTEEELRKRVQLAHCVVLFLSREVFSSAPVLLELREAKRCRKRVVLAHEADLEHAKVDPDSMREEAPEDLRELLWGEGSNGSIAFQWHRPTELALLVSNLVRAAELDLPQADDAPMEEVGAVIAPSAVPACPSATPAVPTPRFQMPATRSSLPINAPGHWDFMLSYTQRNKTAELLATDLYHSLRERHFTCWLDIKMGKRDEAAMEEGVKQSRMVIAIVTDGDGTPGNAYFERDFCQKELRWAIEAGKVVQPVMSMEDKHRVGEFLRGAPEDLKVLGSSDWIELYRGAPRFWDVGLETIVERAAAIPPFHSAVEESSHQASAAEVSGSMHTPAQAPADYRRASKRPALQSSEELMAEGEGAVEDTHPGEEEARKRRRSQQQSEAVPDMQDRDIWFEDDRDCASISTHTQMVSRDGARLELPEGAVLDIPRGALCEATRIRITLLAPENDAAGLSNVAVPCGPVVRLEPHNLSFARCDCSDAAYALCFLRHSDRMYQEARTLAGACDGNSVACDRYVFSL</sequence>
<accession>A0AAE0LGS1</accession>
<name>A0AAE0LGS1_9CHLO</name>
<dbReference type="GO" id="GO:0007165">
    <property type="term" value="P:signal transduction"/>
    <property type="evidence" value="ECO:0007669"/>
    <property type="project" value="InterPro"/>
</dbReference>
<dbReference type="InterPro" id="IPR032171">
    <property type="entry name" value="COR-A"/>
</dbReference>
<dbReference type="Proteomes" id="UP001190700">
    <property type="component" value="Unassembled WGS sequence"/>
</dbReference>
<keyword evidence="4" id="KW-0547">Nucleotide-binding</keyword>
<dbReference type="Pfam" id="PF08477">
    <property type="entry name" value="Roc"/>
    <property type="match status" value="1"/>
</dbReference>
<gene>
    <name evidence="11" type="ORF">CYMTET_8156</name>
</gene>
<dbReference type="Pfam" id="PF13676">
    <property type="entry name" value="TIR_2"/>
    <property type="match status" value="1"/>
</dbReference>
<dbReference type="InterPro" id="IPR001806">
    <property type="entry name" value="Small_GTPase"/>
</dbReference>